<dbReference type="Proteomes" id="UP000036681">
    <property type="component" value="Unplaced"/>
</dbReference>
<accession>A0A0M3HF54</accession>
<keyword evidence="1" id="KW-1185">Reference proteome</keyword>
<dbReference type="AlphaFoldDB" id="A0A0M3HF54"/>
<proteinExistence type="predicted"/>
<name>A0A0M3HF54_ASCLU</name>
<evidence type="ECO:0000313" key="1">
    <source>
        <dbReference type="Proteomes" id="UP000036681"/>
    </source>
</evidence>
<evidence type="ECO:0000313" key="2">
    <source>
        <dbReference type="WBParaSite" id="ALUE_0000014901-mRNA-1"/>
    </source>
</evidence>
<reference evidence="2" key="1">
    <citation type="submission" date="2017-02" db="UniProtKB">
        <authorList>
            <consortium name="WormBaseParasite"/>
        </authorList>
    </citation>
    <scope>IDENTIFICATION</scope>
</reference>
<organism evidence="1 2">
    <name type="scientific">Ascaris lumbricoides</name>
    <name type="common">Giant roundworm</name>
    <dbReference type="NCBI Taxonomy" id="6252"/>
    <lineage>
        <taxon>Eukaryota</taxon>
        <taxon>Metazoa</taxon>
        <taxon>Ecdysozoa</taxon>
        <taxon>Nematoda</taxon>
        <taxon>Chromadorea</taxon>
        <taxon>Rhabditida</taxon>
        <taxon>Spirurina</taxon>
        <taxon>Ascaridomorpha</taxon>
        <taxon>Ascaridoidea</taxon>
        <taxon>Ascarididae</taxon>
        <taxon>Ascaris</taxon>
    </lineage>
</organism>
<protein>
    <submittedName>
        <fullName evidence="2">HMG box domain-containing protein</fullName>
    </submittedName>
</protein>
<dbReference type="WBParaSite" id="ALUE_0000014901-mRNA-1">
    <property type="protein sequence ID" value="ALUE_0000014901-mRNA-1"/>
    <property type="gene ID" value="ALUE_0000014901"/>
</dbReference>
<sequence>MHNGFTPSAAGWRAGAEADRKLAPYALRKNEGAQDHRKPAFLAHGMAEGW</sequence>